<protein>
    <recommendedName>
        <fullName evidence="2">Trichothecene 3-O-acetyltransferase-like N-terminal domain-containing protein</fullName>
    </recommendedName>
</protein>
<accession>A0A2P4ZW55</accession>
<feature type="domain" description="Trichothecene 3-O-acetyltransferase-like N-terminal" evidence="2">
    <location>
        <begin position="20"/>
        <end position="170"/>
    </location>
</feature>
<dbReference type="STRING" id="398673.A0A2P4ZW55"/>
<dbReference type="GeneID" id="29985018"/>
<evidence type="ECO:0000259" key="2">
    <source>
        <dbReference type="Pfam" id="PF22664"/>
    </source>
</evidence>
<proteinExistence type="predicted"/>
<dbReference type="Gene3D" id="3.30.559.10">
    <property type="entry name" value="Chloramphenicol acetyltransferase-like domain"/>
    <property type="match status" value="2"/>
</dbReference>
<organism evidence="3 4">
    <name type="scientific">Trichoderma gamsii</name>
    <dbReference type="NCBI Taxonomy" id="398673"/>
    <lineage>
        <taxon>Eukaryota</taxon>
        <taxon>Fungi</taxon>
        <taxon>Dikarya</taxon>
        <taxon>Ascomycota</taxon>
        <taxon>Pezizomycotina</taxon>
        <taxon>Sordariomycetes</taxon>
        <taxon>Hypocreomycetidae</taxon>
        <taxon>Hypocreales</taxon>
        <taxon>Hypocreaceae</taxon>
        <taxon>Trichoderma</taxon>
    </lineage>
</organism>
<evidence type="ECO:0000313" key="4">
    <source>
        <dbReference type="Proteomes" id="UP000054821"/>
    </source>
</evidence>
<dbReference type="InterPro" id="IPR054710">
    <property type="entry name" value="Tri101-like_N"/>
</dbReference>
<dbReference type="PANTHER" id="PTHR31896:SF64">
    <property type="entry name" value="TRICHOTHECENE 3-O-ACETYLTRANSFERASE"/>
    <property type="match status" value="1"/>
</dbReference>
<dbReference type="GO" id="GO:0016740">
    <property type="term" value="F:transferase activity"/>
    <property type="evidence" value="ECO:0007669"/>
    <property type="project" value="UniProtKB-KW"/>
</dbReference>
<gene>
    <name evidence="3" type="ORF">TGAM01_v202366</name>
</gene>
<dbReference type="InterPro" id="IPR023213">
    <property type="entry name" value="CAT-like_dom_sf"/>
</dbReference>
<dbReference type="PANTHER" id="PTHR31896">
    <property type="entry name" value="FAMILY REGULATORY PROTEIN, PUTATIVE (AFU_ORTHOLOGUE AFUA_3G14730)-RELATED"/>
    <property type="match status" value="1"/>
</dbReference>
<reference evidence="3 4" key="1">
    <citation type="journal article" date="2016" name="Genome Announc.">
        <title>Draft Whole-Genome Sequence of Trichoderma gamsii T6085, a Promising Biocontrol Agent of Fusarium Head Blight on Wheat.</title>
        <authorList>
            <person name="Baroncelli R."/>
            <person name="Zapparata A."/>
            <person name="Piaggeschi G."/>
            <person name="Sarrocco S."/>
            <person name="Vannacci G."/>
        </authorList>
    </citation>
    <scope>NUCLEOTIDE SEQUENCE [LARGE SCALE GENOMIC DNA]</scope>
    <source>
        <strain evidence="3 4">T6085</strain>
    </source>
</reference>
<evidence type="ECO:0000256" key="1">
    <source>
        <dbReference type="ARBA" id="ARBA00022679"/>
    </source>
</evidence>
<keyword evidence="4" id="KW-1185">Reference proteome</keyword>
<keyword evidence="1" id="KW-0808">Transferase</keyword>
<dbReference type="Pfam" id="PF22664">
    <property type="entry name" value="TRI-like_N"/>
    <property type="match status" value="1"/>
</dbReference>
<evidence type="ECO:0000313" key="3">
    <source>
        <dbReference type="EMBL" id="PON28519.1"/>
    </source>
</evidence>
<dbReference type="RefSeq" id="XP_024406223.1">
    <property type="nucleotide sequence ID" value="XM_024548984.1"/>
</dbReference>
<dbReference type="AlphaFoldDB" id="A0A2P4ZW55"/>
<dbReference type="InterPro" id="IPR051283">
    <property type="entry name" value="Sec_Metabolite_Acyltrans"/>
</dbReference>
<dbReference type="Proteomes" id="UP000054821">
    <property type="component" value="Unassembled WGS sequence"/>
</dbReference>
<name>A0A2P4ZW55_9HYPO</name>
<dbReference type="EMBL" id="JPDN02000006">
    <property type="protein sequence ID" value="PON28519.1"/>
    <property type="molecule type" value="Genomic_DNA"/>
</dbReference>
<sequence length="469" mass="52464">MDDTERYRDVLGQLPFLKSYTHLLLCFSISDDKDRELIVSSLEDGILKIKSTLPWLGYRVINDGKSSRLAVCPEFAPPNSSLQVRDRSNECPSFSEIVKAKGPFSMLDGSLIAPVVAFPQSYEESDLKPAPVISFQANFVSGGLLLDFAAQHNTMDMSGMCQCLHLLAAAMRGDEFSALELEQGNRDRRHLVPLLRPEEPLLDHGHMIRRPNPLLSSGVPPRPSQNEITNQPVWNWHTFRFSASSLRALKELASQYTASPDSDSNQTVAFISTNDALCAFWWQRLSFIRLARSDNTGPLKPDQPSMFSRAIDGRTALNIPPEYIGQMIHTCPTKLPIGEVATRPLGYVAAELRRSLKTYNTTQMVRSFATLIARAEERSAITFMATYDPNTDVGCSSWAHADVYSKEFGKILGKPALVRRPRFDPLKGVVYLLPKNLDGDIDVITCLTQEDLEGLVSDLKFKKHTERIM</sequence>
<comment type="caution">
    <text evidence="3">The sequence shown here is derived from an EMBL/GenBank/DDBJ whole genome shotgun (WGS) entry which is preliminary data.</text>
</comment>